<evidence type="ECO:0008006" key="3">
    <source>
        <dbReference type="Google" id="ProtNLM"/>
    </source>
</evidence>
<protein>
    <recommendedName>
        <fullName evidence="3">Reverse transcriptase domain-containing protein</fullName>
    </recommendedName>
</protein>
<accession>A0AAD4L6A7</accession>
<reference evidence="1" key="1">
    <citation type="submission" date="2022-01" db="EMBL/GenBank/DDBJ databases">
        <title>Comparative genomics reveals a dynamic genome evolution in the ectomycorrhizal milk-cap (Lactarius) mushrooms.</title>
        <authorList>
            <consortium name="DOE Joint Genome Institute"/>
            <person name="Lebreton A."/>
            <person name="Tang N."/>
            <person name="Kuo A."/>
            <person name="LaButti K."/>
            <person name="Drula E."/>
            <person name="Barry K."/>
            <person name="Clum A."/>
            <person name="Lipzen A."/>
            <person name="Mousain D."/>
            <person name="Ng V."/>
            <person name="Wang R."/>
            <person name="Wang X."/>
            <person name="Dai Y."/>
            <person name="Henrissat B."/>
            <person name="Grigoriev I.V."/>
            <person name="Guerin-Laguette A."/>
            <person name="Yu F."/>
            <person name="Martin F.M."/>
        </authorList>
    </citation>
    <scope>NUCLEOTIDE SEQUENCE</scope>
    <source>
        <strain evidence="1">QP</strain>
    </source>
</reference>
<feature type="non-terminal residue" evidence="1">
    <location>
        <position position="1"/>
    </location>
</feature>
<organism evidence="1 2">
    <name type="scientific">Lactarius akahatsu</name>
    <dbReference type="NCBI Taxonomy" id="416441"/>
    <lineage>
        <taxon>Eukaryota</taxon>
        <taxon>Fungi</taxon>
        <taxon>Dikarya</taxon>
        <taxon>Basidiomycota</taxon>
        <taxon>Agaricomycotina</taxon>
        <taxon>Agaricomycetes</taxon>
        <taxon>Russulales</taxon>
        <taxon>Russulaceae</taxon>
        <taxon>Lactarius</taxon>
    </lineage>
</organism>
<evidence type="ECO:0000313" key="2">
    <source>
        <dbReference type="Proteomes" id="UP001201163"/>
    </source>
</evidence>
<proteinExistence type="predicted"/>
<keyword evidence="2" id="KW-1185">Reference proteome</keyword>
<gene>
    <name evidence="1" type="ORF">EDB92DRAFT_1780328</name>
</gene>
<dbReference type="EMBL" id="JAKELL010000221">
    <property type="protein sequence ID" value="KAH8978486.1"/>
    <property type="molecule type" value="Genomic_DNA"/>
</dbReference>
<evidence type="ECO:0000313" key="1">
    <source>
        <dbReference type="EMBL" id="KAH8978486.1"/>
    </source>
</evidence>
<sequence length="307" mass="34125">TNQLEGIQIPGLSDKLIVTLFADDTNLFLSARDKFDVAEWILGKWCKVAGAKFNIEKTEIIPIGTEEHRHAVITTRKLNREDASPLERNIRIAEDGEAVRILGAWIGNHADVAVPWEPVLDKTKHQIDRWEEVRPTLYGKRLIVQTIIGGHTQFLTKAQGMLKNIEAAFTKMIRNFIWGENAPPRIAMEALYAPIGQGGLNLLDIKARNDAIEIGWLKSYLNFSNSRPTWATVTDLTISAAAPPGLSPLALVNCYIQDWPTPTRGPRAAKLGHDTMRMLKAAKKYGACLAAIRLSSTVCASLPAWYH</sequence>
<feature type="non-terminal residue" evidence="1">
    <location>
        <position position="307"/>
    </location>
</feature>
<comment type="caution">
    <text evidence="1">The sequence shown here is derived from an EMBL/GenBank/DDBJ whole genome shotgun (WGS) entry which is preliminary data.</text>
</comment>
<dbReference type="Proteomes" id="UP001201163">
    <property type="component" value="Unassembled WGS sequence"/>
</dbReference>
<name>A0AAD4L6A7_9AGAM</name>
<dbReference type="AlphaFoldDB" id="A0AAD4L6A7"/>